<gene>
    <name evidence="1" type="ORF">Pla144_46610</name>
</gene>
<comment type="caution">
    <text evidence="1">The sequence shown here is derived from an EMBL/GenBank/DDBJ whole genome shotgun (WGS) entry which is preliminary data.</text>
</comment>
<keyword evidence="2" id="KW-1185">Reference proteome</keyword>
<dbReference type="EMBL" id="SJPS01000011">
    <property type="protein sequence ID" value="TWU21252.1"/>
    <property type="molecule type" value="Genomic_DNA"/>
</dbReference>
<proteinExistence type="predicted"/>
<name>A0A5C6CAZ3_9BACT</name>
<dbReference type="Proteomes" id="UP000318437">
    <property type="component" value="Unassembled WGS sequence"/>
</dbReference>
<dbReference type="AlphaFoldDB" id="A0A5C6CAZ3"/>
<sequence>MERTLHYTSCDLLGSTIRANLRAMGSWPSTLKGGAKESEPDKLDYEALRGPQLASEWAHLNEGWQRAVRNFSNSEGEINS</sequence>
<reference evidence="1 2" key="1">
    <citation type="submission" date="2019-02" db="EMBL/GenBank/DDBJ databases">
        <title>Deep-cultivation of Planctomycetes and their phenomic and genomic characterization uncovers novel biology.</title>
        <authorList>
            <person name="Wiegand S."/>
            <person name="Jogler M."/>
            <person name="Boedeker C."/>
            <person name="Pinto D."/>
            <person name="Vollmers J."/>
            <person name="Rivas-Marin E."/>
            <person name="Kohn T."/>
            <person name="Peeters S.H."/>
            <person name="Heuer A."/>
            <person name="Rast P."/>
            <person name="Oberbeckmann S."/>
            <person name="Bunk B."/>
            <person name="Jeske O."/>
            <person name="Meyerdierks A."/>
            <person name="Storesund J.E."/>
            <person name="Kallscheuer N."/>
            <person name="Luecker S."/>
            <person name="Lage O.M."/>
            <person name="Pohl T."/>
            <person name="Merkel B.J."/>
            <person name="Hornburger P."/>
            <person name="Mueller R.-W."/>
            <person name="Bruemmer F."/>
            <person name="Labrenz M."/>
            <person name="Spormann A.M."/>
            <person name="Op Den Camp H."/>
            <person name="Overmann J."/>
            <person name="Amann R."/>
            <person name="Jetten M.S.M."/>
            <person name="Mascher T."/>
            <person name="Medema M.H."/>
            <person name="Devos D.P."/>
            <person name="Kaster A.-K."/>
            <person name="Ovreas L."/>
            <person name="Rohde M."/>
            <person name="Galperin M.Y."/>
            <person name="Jogler C."/>
        </authorList>
    </citation>
    <scope>NUCLEOTIDE SEQUENCE [LARGE SCALE GENOMIC DNA]</scope>
    <source>
        <strain evidence="1 2">Pla144</strain>
    </source>
</reference>
<protein>
    <submittedName>
        <fullName evidence="1">Uncharacterized protein</fullName>
    </submittedName>
</protein>
<evidence type="ECO:0000313" key="1">
    <source>
        <dbReference type="EMBL" id="TWU21252.1"/>
    </source>
</evidence>
<organism evidence="1 2">
    <name type="scientific">Bythopirellula polymerisocia</name>
    <dbReference type="NCBI Taxonomy" id="2528003"/>
    <lineage>
        <taxon>Bacteria</taxon>
        <taxon>Pseudomonadati</taxon>
        <taxon>Planctomycetota</taxon>
        <taxon>Planctomycetia</taxon>
        <taxon>Pirellulales</taxon>
        <taxon>Lacipirellulaceae</taxon>
        <taxon>Bythopirellula</taxon>
    </lineage>
</organism>
<accession>A0A5C6CAZ3</accession>
<evidence type="ECO:0000313" key="2">
    <source>
        <dbReference type="Proteomes" id="UP000318437"/>
    </source>
</evidence>